<feature type="non-terminal residue" evidence="6">
    <location>
        <position position="1"/>
    </location>
</feature>
<accession>A0A4Y2MQD6</accession>
<organism evidence="6 7">
    <name type="scientific">Araneus ventricosus</name>
    <name type="common">Orbweaver spider</name>
    <name type="synonym">Epeira ventricosa</name>
    <dbReference type="NCBI Taxonomy" id="182803"/>
    <lineage>
        <taxon>Eukaryota</taxon>
        <taxon>Metazoa</taxon>
        <taxon>Ecdysozoa</taxon>
        <taxon>Arthropoda</taxon>
        <taxon>Chelicerata</taxon>
        <taxon>Arachnida</taxon>
        <taxon>Araneae</taxon>
        <taxon>Araneomorphae</taxon>
        <taxon>Entelegynae</taxon>
        <taxon>Araneoidea</taxon>
        <taxon>Araneidae</taxon>
        <taxon>Araneus</taxon>
    </lineage>
</organism>
<sequence length="57" mass="6616">FYCAIAGIVYLLGRLVYSIGYSSGDPQKRLFGLFMYIGLIYLLYSTLELALRLMRWI</sequence>
<reference evidence="6 7" key="1">
    <citation type="journal article" date="2019" name="Sci. Rep.">
        <title>Orb-weaving spider Araneus ventricosus genome elucidates the spidroin gene catalogue.</title>
        <authorList>
            <person name="Kono N."/>
            <person name="Nakamura H."/>
            <person name="Ohtoshi R."/>
            <person name="Moran D.A.P."/>
            <person name="Shinohara A."/>
            <person name="Yoshida Y."/>
            <person name="Fujiwara M."/>
            <person name="Mori M."/>
            <person name="Tomita M."/>
            <person name="Arakawa K."/>
        </authorList>
    </citation>
    <scope>NUCLEOTIDE SEQUENCE [LARGE SCALE GENOMIC DNA]</scope>
</reference>
<keyword evidence="2 5" id="KW-0812">Transmembrane</keyword>
<dbReference type="EMBL" id="BGPR01007590">
    <property type="protein sequence ID" value="GBN28057.1"/>
    <property type="molecule type" value="Genomic_DNA"/>
</dbReference>
<comment type="subcellular location">
    <subcellularLocation>
        <location evidence="1">Membrane</location>
    </subcellularLocation>
</comment>
<evidence type="ECO:0000256" key="4">
    <source>
        <dbReference type="ARBA" id="ARBA00023136"/>
    </source>
</evidence>
<proteinExistence type="predicted"/>
<evidence type="ECO:0008006" key="8">
    <source>
        <dbReference type="Google" id="ProtNLM"/>
    </source>
</evidence>
<dbReference type="Gene3D" id="1.20.120.550">
    <property type="entry name" value="Membrane associated eicosanoid/glutathione metabolism-like domain"/>
    <property type="match status" value="1"/>
</dbReference>
<dbReference type="OrthoDB" id="410651at2759"/>
<comment type="caution">
    <text evidence="6">The sequence shown here is derived from an EMBL/GenBank/DDBJ whole genome shotgun (WGS) entry which is preliminary data.</text>
</comment>
<gene>
    <name evidence="6" type="ORF">AVEN_215457_1</name>
</gene>
<dbReference type="Proteomes" id="UP000499080">
    <property type="component" value="Unassembled WGS sequence"/>
</dbReference>
<evidence type="ECO:0000256" key="3">
    <source>
        <dbReference type="ARBA" id="ARBA00022989"/>
    </source>
</evidence>
<evidence type="ECO:0000313" key="6">
    <source>
        <dbReference type="EMBL" id="GBN28057.1"/>
    </source>
</evidence>
<keyword evidence="3 5" id="KW-1133">Transmembrane helix</keyword>
<dbReference type="AlphaFoldDB" id="A0A4Y2MQD6"/>
<evidence type="ECO:0000256" key="5">
    <source>
        <dbReference type="SAM" id="Phobius"/>
    </source>
</evidence>
<evidence type="ECO:0000313" key="7">
    <source>
        <dbReference type="Proteomes" id="UP000499080"/>
    </source>
</evidence>
<evidence type="ECO:0000256" key="2">
    <source>
        <dbReference type="ARBA" id="ARBA00022692"/>
    </source>
</evidence>
<name>A0A4Y2MQD6_ARAVE</name>
<dbReference type="SUPFAM" id="SSF161084">
    <property type="entry name" value="MAPEG domain-like"/>
    <property type="match status" value="1"/>
</dbReference>
<dbReference type="GO" id="GO:0016020">
    <property type="term" value="C:membrane"/>
    <property type="evidence" value="ECO:0007669"/>
    <property type="project" value="UniProtKB-SubCell"/>
</dbReference>
<feature type="transmembrane region" description="Helical" evidence="5">
    <location>
        <begin position="34"/>
        <end position="54"/>
    </location>
</feature>
<keyword evidence="7" id="KW-1185">Reference proteome</keyword>
<keyword evidence="4 5" id="KW-0472">Membrane</keyword>
<evidence type="ECO:0000256" key="1">
    <source>
        <dbReference type="ARBA" id="ARBA00004370"/>
    </source>
</evidence>
<dbReference type="InterPro" id="IPR001129">
    <property type="entry name" value="Membr-assoc_MAPEG"/>
</dbReference>
<dbReference type="InterPro" id="IPR023352">
    <property type="entry name" value="MAPEG-like_dom_sf"/>
</dbReference>
<protein>
    <recommendedName>
        <fullName evidence="8">Microsomal glutathione S-transferase 3</fullName>
    </recommendedName>
</protein>
<dbReference type="Pfam" id="PF01124">
    <property type="entry name" value="MAPEG"/>
    <property type="match status" value="1"/>
</dbReference>